<organism evidence="1 2">
    <name type="scientific">Clydaea vesicula</name>
    <dbReference type="NCBI Taxonomy" id="447962"/>
    <lineage>
        <taxon>Eukaryota</taxon>
        <taxon>Fungi</taxon>
        <taxon>Fungi incertae sedis</taxon>
        <taxon>Chytridiomycota</taxon>
        <taxon>Chytridiomycota incertae sedis</taxon>
        <taxon>Chytridiomycetes</taxon>
        <taxon>Lobulomycetales</taxon>
        <taxon>Lobulomycetaceae</taxon>
        <taxon>Clydaea</taxon>
    </lineage>
</organism>
<protein>
    <submittedName>
        <fullName evidence="1">Uncharacterized protein</fullName>
    </submittedName>
</protein>
<evidence type="ECO:0000313" key="2">
    <source>
        <dbReference type="Proteomes" id="UP001211065"/>
    </source>
</evidence>
<proteinExistence type="predicted"/>
<gene>
    <name evidence="1" type="ORF">HK099_006803</name>
</gene>
<evidence type="ECO:0000313" key="1">
    <source>
        <dbReference type="EMBL" id="KAJ3225432.1"/>
    </source>
</evidence>
<dbReference type="EMBL" id="JADGJW010000061">
    <property type="protein sequence ID" value="KAJ3225432.1"/>
    <property type="molecule type" value="Genomic_DNA"/>
</dbReference>
<keyword evidence="2" id="KW-1185">Reference proteome</keyword>
<comment type="caution">
    <text evidence="1">The sequence shown here is derived from an EMBL/GenBank/DDBJ whole genome shotgun (WGS) entry which is preliminary data.</text>
</comment>
<sequence>MDSYELTAFEKTLLNAPADFCVENTKIDGNGVFGSLDKNFKYNDLIAAKQEESKTKSKLLTEVSTFQTAYQGKLGTVDATSAVQNKELLVDLESNLSPVLHEADKLSPSFSSALTHQLSSYQISKQRKKSLASDLSFSSTQSPLSSVLSTFTFEKNYSMVQDTDHPSSSGMNQNKYYSISNSIEPSTIHNVEEYPPVIPARKSSNNHNSQEKIQIRPRKDSLHWEEKIHLKKESLNESKEELCTEKKQSLNFSLQVSESQLIDKNSPILSEYDVTSDSRDETEELSIEKKTLSTITIFTDASIIDYLRGIEEYQLEISDEDYSLEINADKQSDYGRISVLTDNEVENKFLDEIIEKLEDARETKIKRTSGKIRSFSLNSNSTSSILSLLNSLGKEEKSVTIANEGKEEISVVANQNTDDSTVTSTIKWNSQLNSNKIDLMSIRNHMSMIRLNLESKKENQNLKNINKTIN</sequence>
<reference evidence="1" key="1">
    <citation type="submission" date="2020-05" db="EMBL/GenBank/DDBJ databases">
        <title>Phylogenomic resolution of chytrid fungi.</title>
        <authorList>
            <person name="Stajich J.E."/>
            <person name="Amses K."/>
            <person name="Simmons R."/>
            <person name="Seto K."/>
            <person name="Myers J."/>
            <person name="Bonds A."/>
            <person name="Quandt C.A."/>
            <person name="Barry K."/>
            <person name="Liu P."/>
            <person name="Grigoriev I."/>
            <person name="Longcore J.E."/>
            <person name="James T.Y."/>
        </authorList>
    </citation>
    <scope>NUCLEOTIDE SEQUENCE</scope>
    <source>
        <strain evidence="1">JEL0476</strain>
    </source>
</reference>
<accession>A0AAD5U5R7</accession>
<dbReference type="AlphaFoldDB" id="A0AAD5U5R7"/>
<dbReference type="Proteomes" id="UP001211065">
    <property type="component" value="Unassembled WGS sequence"/>
</dbReference>
<name>A0AAD5U5R7_9FUNG</name>